<dbReference type="Pfam" id="PF00583">
    <property type="entry name" value="Acetyltransf_1"/>
    <property type="match status" value="1"/>
</dbReference>
<evidence type="ECO:0000313" key="3">
    <source>
        <dbReference type="Proteomes" id="UP000289794"/>
    </source>
</evidence>
<dbReference type="PROSITE" id="PS51186">
    <property type="entry name" value="GNAT"/>
    <property type="match status" value="1"/>
</dbReference>
<dbReference type="Proteomes" id="UP000289794">
    <property type="component" value="Chromosome"/>
</dbReference>
<dbReference type="Gene3D" id="3.40.630.30">
    <property type="match status" value="1"/>
</dbReference>
<dbReference type="GO" id="GO:0102971">
    <property type="term" value="F:phosphinothricin N-acetyltransferase activity"/>
    <property type="evidence" value="ECO:0007669"/>
    <property type="project" value="UniProtKB-EC"/>
</dbReference>
<sequence>MQEIPENCCRRGAGRNWFFLDRDCIIDNSCLAGLHYKQICYTQEENLVNIGVRKFEKKDIESMISIWNEVVEEGVAYPQLDLLDVSTGTDFFCGQTYCGVAEDSASGEILGLYILHPNNVGRCGHISNASYAVKSSARGKHIGEMLVKDCLIQGRRCGFRILQFNAVVRTNRAARHLYEKLGFKQLGVIPGGFLMKDGHYEDICTYYIEL</sequence>
<reference evidence="2 3" key="1">
    <citation type="submission" date="2019-01" db="EMBL/GenBank/DDBJ databases">
        <title>PMF-metabolizing Aryl O-demethylase.</title>
        <authorList>
            <person name="Kim M."/>
        </authorList>
    </citation>
    <scope>NUCLEOTIDE SEQUENCE [LARGE SCALE GENOMIC DNA]</scope>
    <source>
        <strain evidence="2 3">PMF1</strain>
    </source>
</reference>
<dbReference type="EMBL" id="CP035945">
    <property type="protein sequence ID" value="QBE94759.1"/>
    <property type="molecule type" value="Genomic_DNA"/>
</dbReference>
<protein>
    <submittedName>
        <fullName evidence="2">Phosphinothricin acetyltransferase YwnH</fullName>
        <ecNumber evidence="2">2.3.1.183</ecNumber>
    </submittedName>
</protein>
<feature type="domain" description="N-acetyltransferase" evidence="1">
    <location>
        <begin position="50"/>
        <end position="207"/>
    </location>
</feature>
<dbReference type="EC" id="2.3.1.183" evidence="2"/>
<dbReference type="InterPro" id="IPR052742">
    <property type="entry name" value="Mito_N-acetyltransferase"/>
</dbReference>
<name>A0A4P6LSB0_9FIRM</name>
<accession>A0A4P6LSB0</accession>
<dbReference type="KEGG" id="bpro:PMF13cell1_00252"/>
<dbReference type="InterPro" id="IPR000182">
    <property type="entry name" value="GNAT_dom"/>
</dbReference>
<dbReference type="InterPro" id="IPR016181">
    <property type="entry name" value="Acyl_CoA_acyltransferase"/>
</dbReference>
<evidence type="ECO:0000313" key="2">
    <source>
        <dbReference type="EMBL" id="QBE94759.1"/>
    </source>
</evidence>
<keyword evidence="2" id="KW-0012">Acyltransferase</keyword>
<gene>
    <name evidence="2" type="primary">ywnH</name>
    <name evidence="2" type="ORF">PMF13cell1_00252</name>
</gene>
<proteinExistence type="predicted"/>
<keyword evidence="2" id="KW-0808">Transferase</keyword>
<organism evidence="2 3">
    <name type="scientific">Blautia producta</name>
    <dbReference type="NCBI Taxonomy" id="33035"/>
    <lineage>
        <taxon>Bacteria</taxon>
        <taxon>Bacillati</taxon>
        <taxon>Bacillota</taxon>
        <taxon>Clostridia</taxon>
        <taxon>Lachnospirales</taxon>
        <taxon>Lachnospiraceae</taxon>
        <taxon>Blautia</taxon>
    </lineage>
</organism>
<dbReference type="PANTHER" id="PTHR43138:SF1">
    <property type="entry name" value="N-ACETYLTRANSFERASE ACA1"/>
    <property type="match status" value="1"/>
</dbReference>
<dbReference type="AlphaFoldDB" id="A0A4P6LSB0"/>
<dbReference type="PANTHER" id="PTHR43138">
    <property type="entry name" value="ACETYLTRANSFERASE, GNAT FAMILY"/>
    <property type="match status" value="1"/>
</dbReference>
<evidence type="ECO:0000259" key="1">
    <source>
        <dbReference type="PROSITE" id="PS51186"/>
    </source>
</evidence>
<dbReference type="SUPFAM" id="SSF55729">
    <property type="entry name" value="Acyl-CoA N-acyltransferases (Nat)"/>
    <property type="match status" value="1"/>
</dbReference>